<evidence type="ECO:0000256" key="1">
    <source>
        <dbReference type="SAM" id="Coils"/>
    </source>
</evidence>
<dbReference type="EMBL" id="QFQP01000032">
    <property type="protein sequence ID" value="PZR07309.1"/>
    <property type="molecule type" value="Genomic_DNA"/>
</dbReference>
<dbReference type="AlphaFoldDB" id="A0A2W5SVF2"/>
<feature type="coiled-coil region" evidence="1">
    <location>
        <begin position="152"/>
        <end position="291"/>
    </location>
</feature>
<reference evidence="2 3" key="1">
    <citation type="submission" date="2017-08" db="EMBL/GenBank/DDBJ databases">
        <title>Infants hospitalized years apart are colonized by the same room-sourced microbial strains.</title>
        <authorList>
            <person name="Brooks B."/>
            <person name="Olm M.R."/>
            <person name="Firek B.A."/>
            <person name="Baker R."/>
            <person name="Thomas B.C."/>
            <person name="Morowitz M.J."/>
            <person name="Banfield J.F."/>
        </authorList>
    </citation>
    <scope>NUCLEOTIDE SEQUENCE [LARGE SCALE GENOMIC DNA]</scope>
    <source>
        <strain evidence="2">S2_003_000_R2_14</strain>
    </source>
</reference>
<name>A0A2W5SVF2_9BACT</name>
<keyword evidence="1" id="KW-0175">Coiled coil</keyword>
<proteinExistence type="predicted"/>
<organism evidence="2 3">
    <name type="scientific">Archangium gephyra</name>
    <dbReference type="NCBI Taxonomy" id="48"/>
    <lineage>
        <taxon>Bacteria</taxon>
        <taxon>Pseudomonadati</taxon>
        <taxon>Myxococcota</taxon>
        <taxon>Myxococcia</taxon>
        <taxon>Myxococcales</taxon>
        <taxon>Cystobacterineae</taxon>
        <taxon>Archangiaceae</taxon>
        <taxon>Archangium</taxon>
    </lineage>
</organism>
<feature type="coiled-coil region" evidence="1">
    <location>
        <begin position="328"/>
        <end position="415"/>
    </location>
</feature>
<dbReference type="Gene3D" id="1.10.287.1490">
    <property type="match status" value="1"/>
</dbReference>
<feature type="coiled-coil region" evidence="1">
    <location>
        <begin position="96"/>
        <end position="126"/>
    </location>
</feature>
<gene>
    <name evidence="2" type="ORF">DI536_28070</name>
</gene>
<accession>A0A2W5SVF2</accession>
<sequence length="419" mass="47205">MAPLPDPKHLLELLQRAADELKASQQQSADLALKLRAVEADRDRLKGQLEDVGTTTIPPGREIPLQTIPMARTSLQLSREEKTSVAGGDEMMGVRVQTLENELAELNAERKTLRERIRELENAQEVTRHPNGELEHELSNTRQQLIVEQARGADLLTRLNAWEARSNELEKQLTSTRAAADEELAQIDTLAGQVSQFEAELTSERAKTQALEEQLRTLEQGTTDEARKLFDATSRIAQLEVELGGLKARRDELNIEIGKVENERNAARAKAAELETAAEKLRAQLNAEHAAALSAQHTKYSELEVVAAREKDKHSITAQKLLEARGRQRELEESLHKSMTQVEELQRAVQSQAEANVKDTADLNAQVQQLTAQLENATNEWRHADKQYSQLHSEMMVLLDQRDEARRELETIKTRFGIR</sequence>
<evidence type="ECO:0000313" key="3">
    <source>
        <dbReference type="Proteomes" id="UP000249061"/>
    </source>
</evidence>
<comment type="caution">
    <text evidence="2">The sequence shown here is derived from an EMBL/GenBank/DDBJ whole genome shotgun (WGS) entry which is preliminary data.</text>
</comment>
<protein>
    <submittedName>
        <fullName evidence="2">Uncharacterized protein</fullName>
    </submittedName>
</protein>
<evidence type="ECO:0000313" key="2">
    <source>
        <dbReference type="EMBL" id="PZR07309.1"/>
    </source>
</evidence>
<dbReference type="Proteomes" id="UP000249061">
    <property type="component" value="Unassembled WGS sequence"/>
</dbReference>